<dbReference type="EMBL" id="BKZQ01000027">
    <property type="protein sequence ID" value="GER70794.1"/>
    <property type="molecule type" value="Genomic_DNA"/>
</dbReference>
<evidence type="ECO:0000256" key="2">
    <source>
        <dbReference type="ARBA" id="ARBA00009755"/>
    </source>
</evidence>
<reference evidence="7 8" key="1">
    <citation type="submission" date="2019-09" db="EMBL/GenBank/DDBJ databases">
        <title>Draft genome sequence of Bacillus sp. JC-7.</title>
        <authorList>
            <person name="Tanaka N."/>
            <person name="Shiwa Y."/>
            <person name="Fujita N."/>
            <person name="Tanasupawat S."/>
        </authorList>
    </citation>
    <scope>NUCLEOTIDE SEQUENCE [LARGE SCALE GENOMIC DNA]</scope>
    <source>
        <strain evidence="7 8">JC-7</strain>
    </source>
</reference>
<keyword evidence="3" id="KW-0677">Repeat</keyword>
<name>A0A5J4JP49_9BACI</name>
<feature type="transmembrane region" description="Helical" evidence="4">
    <location>
        <begin position="250"/>
        <end position="270"/>
    </location>
</feature>
<dbReference type="SUPFAM" id="SSF48239">
    <property type="entry name" value="Terpenoid cyclases/Protein prenyltransferases"/>
    <property type="match status" value="2"/>
</dbReference>
<dbReference type="GO" id="GO:0016104">
    <property type="term" value="P:triterpenoid biosynthetic process"/>
    <property type="evidence" value="ECO:0007669"/>
    <property type="project" value="InterPro"/>
</dbReference>
<organism evidence="7 8">
    <name type="scientific">Weizmannia acidilactici</name>
    <dbReference type="NCBI Taxonomy" id="2607726"/>
    <lineage>
        <taxon>Bacteria</taxon>
        <taxon>Bacillati</taxon>
        <taxon>Bacillota</taxon>
        <taxon>Bacilli</taxon>
        <taxon>Bacillales</taxon>
        <taxon>Bacillaceae</taxon>
        <taxon>Heyndrickxia</taxon>
    </lineage>
</organism>
<evidence type="ECO:0000259" key="6">
    <source>
        <dbReference type="Pfam" id="PF13249"/>
    </source>
</evidence>
<evidence type="ECO:0000313" key="8">
    <source>
        <dbReference type="Proteomes" id="UP000391919"/>
    </source>
</evidence>
<dbReference type="InterPro" id="IPR032696">
    <property type="entry name" value="SQ_cyclase_C"/>
</dbReference>
<keyword evidence="4" id="KW-0472">Membrane</keyword>
<comment type="similarity">
    <text evidence="2">Belongs to the terpene cyclase/mutase family.</text>
</comment>
<keyword evidence="8" id="KW-1185">Reference proteome</keyword>
<sequence>MVNTDKGIKWIIDKLKKDQSPDGSWAYPFETGITTDAYTIILLRTLAVHEERLIQGLVQRILSRQSKKGAWKLFADEENGGNISSTLEAYYALLASGYVKRDDPRLLSAKTFILESGGIENTGMFTKIMLAITGQYKWPAVSPLPVEMILLPPSCPINLYHFSVFGRANLVPIMILASLKFSMKMAGSPDLSDLFSQKTPQYLWPGSKEVLKFIEKELKKLSEIPEQLHLEALDRAKKYMLGRIEPDGTFYSYFSSTFLMIFALLSLGHFKNGPIIQNAVKGLLAMKTTIGGLPHMQYTTANVWNTALISYSLQNAGVSPEDETVAAANRYLFTRQHNQYGDWKIHNPLVSPGGWGESCLSDIHQTYIPLHHSTLTHTAWALDALIAVLDRPAEEINRGITYLLSSIAKRDWTTEYPKGQGMAGGFYIHYHSYRYIFPLLALGNYRRKYQ</sequence>
<dbReference type="Gene3D" id="1.50.10.20">
    <property type="match status" value="3"/>
</dbReference>
<proteinExistence type="inferred from homology"/>
<evidence type="ECO:0000256" key="1">
    <source>
        <dbReference type="ARBA" id="ARBA00004999"/>
    </source>
</evidence>
<dbReference type="Pfam" id="PF13249">
    <property type="entry name" value="SQHop_cyclase_N"/>
    <property type="match status" value="1"/>
</dbReference>
<dbReference type="Pfam" id="PF13243">
    <property type="entry name" value="SQHop_cyclase_C"/>
    <property type="match status" value="1"/>
</dbReference>
<dbReference type="InterPro" id="IPR032697">
    <property type="entry name" value="SQ_cyclase_N"/>
</dbReference>
<comment type="pathway">
    <text evidence="1">Secondary metabolite biosynthesis; hopanoid biosynthesis.</text>
</comment>
<feature type="domain" description="Squalene cyclase N-terminal" evidence="6">
    <location>
        <begin position="12"/>
        <end position="285"/>
    </location>
</feature>
<dbReference type="InterPro" id="IPR008930">
    <property type="entry name" value="Terpenoid_cyclase/PrenylTrfase"/>
</dbReference>
<keyword evidence="4" id="KW-0812">Transmembrane</keyword>
<evidence type="ECO:0000259" key="5">
    <source>
        <dbReference type="Pfam" id="PF13243"/>
    </source>
</evidence>
<dbReference type="AlphaFoldDB" id="A0A5J4JP49"/>
<evidence type="ECO:0008006" key="9">
    <source>
        <dbReference type="Google" id="ProtNLM"/>
    </source>
</evidence>
<gene>
    <name evidence="7" type="ORF">BpJC7_20970</name>
</gene>
<dbReference type="InterPro" id="IPR018333">
    <property type="entry name" value="Squalene_cyclase"/>
</dbReference>
<dbReference type="PANTHER" id="PTHR11764:SF20">
    <property type="entry name" value="LANOSTEROL SYNTHASE"/>
    <property type="match status" value="1"/>
</dbReference>
<accession>A0A5J4JP49</accession>
<dbReference type="RefSeq" id="WP_151681291.1">
    <property type="nucleotide sequence ID" value="NZ_BKZP01000031.1"/>
</dbReference>
<dbReference type="Proteomes" id="UP000391919">
    <property type="component" value="Unassembled WGS sequence"/>
</dbReference>
<dbReference type="UniPathway" id="UPA00337"/>
<evidence type="ECO:0000256" key="3">
    <source>
        <dbReference type="ARBA" id="ARBA00022737"/>
    </source>
</evidence>
<evidence type="ECO:0000256" key="4">
    <source>
        <dbReference type="SAM" id="Phobius"/>
    </source>
</evidence>
<dbReference type="GO" id="GO:0016866">
    <property type="term" value="F:intramolecular transferase activity"/>
    <property type="evidence" value="ECO:0007669"/>
    <property type="project" value="InterPro"/>
</dbReference>
<dbReference type="GO" id="GO:0005811">
    <property type="term" value="C:lipid droplet"/>
    <property type="evidence" value="ECO:0007669"/>
    <property type="project" value="InterPro"/>
</dbReference>
<dbReference type="PANTHER" id="PTHR11764">
    <property type="entry name" value="TERPENE CYCLASE/MUTASE FAMILY MEMBER"/>
    <property type="match status" value="1"/>
</dbReference>
<keyword evidence="4" id="KW-1133">Transmembrane helix</keyword>
<evidence type="ECO:0000313" key="7">
    <source>
        <dbReference type="EMBL" id="GER70794.1"/>
    </source>
</evidence>
<protein>
    <recommendedName>
        <fullName evidence="9">Squalene--hopene cyclase</fullName>
    </recommendedName>
</protein>
<comment type="caution">
    <text evidence="7">The sequence shown here is derived from an EMBL/GenBank/DDBJ whole genome shotgun (WGS) entry which is preliminary data.</text>
</comment>
<feature type="domain" description="Squalene cyclase C-terminal" evidence="5">
    <location>
        <begin position="353"/>
        <end position="447"/>
    </location>
</feature>